<evidence type="ECO:0000313" key="8">
    <source>
        <dbReference type="Proteomes" id="UP000288716"/>
    </source>
</evidence>
<dbReference type="InterPro" id="IPR050127">
    <property type="entry name" value="Serine_Proteases_S1"/>
</dbReference>
<dbReference type="PANTHER" id="PTHR24264:SF65">
    <property type="entry name" value="SRCR DOMAIN-CONTAINING PROTEIN"/>
    <property type="match status" value="1"/>
</dbReference>
<evidence type="ECO:0000256" key="2">
    <source>
        <dbReference type="ARBA" id="ARBA00022525"/>
    </source>
</evidence>
<accession>A0A443S4H5</accession>
<dbReference type="InterPro" id="IPR043504">
    <property type="entry name" value="Peptidase_S1_PA_chymotrypsin"/>
</dbReference>
<dbReference type="AlphaFoldDB" id="A0A443S4H5"/>
<dbReference type="OrthoDB" id="6503143at2759"/>
<dbReference type="InterPro" id="IPR009003">
    <property type="entry name" value="Peptidase_S1_PA"/>
</dbReference>
<comment type="caution">
    <text evidence="7">The sequence shown here is derived from an EMBL/GenBank/DDBJ whole genome shotgun (WGS) entry which is preliminary data.</text>
</comment>
<keyword evidence="8" id="KW-1185">Reference proteome</keyword>
<evidence type="ECO:0000256" key="1">
    <source>
        <dbReference type="ARBA" id="ARBA00004613"/>
    </source>
</evidence>
<dbReference type="GO" id="GO:0006508">
    <property type="term" value="P:proteolysis"/>
    <property type="evidence" value="ECO:0007669"/>
    <property type="project" value="UniProtKB-KW"/>
</dbReference>
<dbReference type="SUPFAM" id="SSF50494">
    <property type="entry name" value="Trypsin-like serine proteases"/>
    <property type="match status" value="1"/>
</dbReference>
<keyword evidence="7" id="KW-0472">Membrane</keyword>
<dbReference type="VEuPathDB" id="VectorBase:LDEU009611"/>
<dbReference type="GO" id="GO:0005615">
    <property type="term" value="C:extracellular space"/>
    <property type="evidence" value="ECO:0007669"/>
    <property type="project" value="TreeGrafter"/>
</dbReference>
<name>A0A443S4H5_9ACAR</name>
<keyword evidence="2" id="KW-0964">Secreted</keyword>
<evidence type="ECO:0000256" key="5">
    <source>
        <dbReference type="ARBA" id="ARBA00022825"/>
    </source>
</evidence>
<keyword evidence="7" id="KW-0812">Transmembrane</keyword>
<organism evidence="7 8">
    <name type="scientific">Leptotrombidium deliense</name>
    <dbReference type="NCBI Taxonomy" id="299467"/>
    <lineage>
        <taxon>Eukaryota</taxon>
        <taxon>Metazoa</taxon>
        <taxon>Ecdysozoa</taxon>
        <taxon>Arthropoda</taxon>
        <taxon>Chelicerata</taxon>
        <taxon>Arachnida</taxon>
        <taxon>Acari</taxon>
        <taxon>Acariformes</taxon>
        <taxon>Trombidiformes</taxon>
        <taxon>Prostigmata</taxon>
        <taxon>Anystina</taxon>
        <taxon>Parasitengona</taxon>
        <taxon>Trombiculoidea</taxon>
        <taxon>Trombiculidae</taxon>
        <taxon>Leptotrombidium</taxon>
    </lineage>
</organism>
<dbReference type="Proteomes" id="UP000288716">
    <property type="component" value="Unassembled WGS sequence"/>
</dbReference>
<proteinExistence type="predicted"/>
<evidence type="ECO:0000256" key="3">
    <source>
        <dbReference type="ARBA" id="ARBA00022670"/>
    </source>
</evidence>
<dbReference type="EMBL" id="NCKV01008843">
    <property type="protein sequence ID" value="RWS22429.1"/>
    <property type="molecule type" value="Genomic_DNA"/>
</dbReference>
<evidence type="ECO:0000259" key="6">
    <source>
        <dbReference type="Pfam" id="PF00089"/>
    </source>
</evidence>
<reference evidence="7 8" key="1">
    <citation type="journal article" date="2018" name="Gigascience">
        <title>Genomes of trombidid mites reveal novel predicted allergens and laterally-transferred genes associated with secondary metabolism.</title>
        <authorList>
            <person name="Dong X."/>
            <person name="Chaisiri K."/>
            <person name="Xia D."/>
            <person name="Armstrong S.D."/>
            <person name="Fang Y."/>
            <person name="Donnelly M.J."/>
            <person name="Kadowaki T."/>
            <person name="McGarry J.W."/>
            <person name="Darby A.C."/>
            <person name="Makepeace B.L."/>
        </authorList>
    </citation>
    <scope>NUCLEOTIDE SEQUENCE [LARGE SCALE GENOMIC DNA]</scope>
    <source>
        <strain evidence="7">UoL-UT</strain>
    </source>
</reference>
<dbReference type="InterPro" id="IPR001254">
    <property type="entry name" value="Trypsin_dom"/>
</dbReference>
<protein>
    <submittedName>
        <fullName evidence="7">Transmembrane protease serine 11A-like protein</fullName>
    </submittedName>
</protein>
<comment type="subcellular location">
    <subcellularLocation>
        <location evidence="1">Secreted</location>
    </subcellularLocation>
</comment>
<keyword evidence="3 7" id="KW-0645">Protease</keyword>
<dbReference type="Pfam" id="PF00089">
    <property type="entry name" value="Trypsin"/>
    <property type="match status" value="1"/>
</dbReference>
<gene>
    <name evidence="7" type="ORF">B4U80_13560</name>
</gene>
<dbReference type="PANTHER" id="PTHR24264">
    <property type="entry name" value="TRYPSIN-RELATED"/>
    <property type="match status" value="1"/>
</dbReference>
<evidence type="ECO:0000256" key="4">
    <source>
        <dbReference type="ARBA" id="ARBA00022801"/>
    </source>
</evidence>
<keyword evidence="4" id="KW-0378">Hydrolase</keyword>
<dbReference type="Gene3D" id="2.40.10.10">
    <property type="entry name" value="Trypsin-like serine proteases"/>
    <property type="match status" value="1"/>
</dbReference>
<feature type="domain" description="Peptidase S1" evidence="6">
    <location>
        <begin position="2"/>
        <end position="120"/>
    </location>
</feature>
<dbReference type="GO" id="GO:0004252">
    <property type="term" value="F:serine-type endopeptidase activity"/>
    <property type="evidence" value="ECO:0007669"/>
    <property type="project" value="InterPro"/>
</dbReference>
<evidence type="ECO:0000313" key="7">
    <source>
        <dbReference type="EMBL" id="RWS22429.1"/>
    </source>
</evidence>
<dbReference type="STRING" id="299467.A0A443S4H5"/>
<sequence>MSSYINKICLPTAKQLFSGQVLVSGFTVKSINDSRQNVTLLRSTRINLYDSTDCKSFYQSGFKITMVCAGYASGFEFDGCRPGFAGGPLEQSINGRSYLVGIITFGDLCGLKYNPIVAAKNRA</sequence>
<keyword evidence="5" id="KW-0720">Serine protease</keyword>